<keyword evidence="2" id="KW-0472">Membrane</keyword>
<keyword evidence="4" id="KW-1185">Reference proteome</keyword>
<keyword evidence="2" id="KW-0812">Transmembrane</keyword>
<protein>
    <submittedName>
        <fullName evidence="3">Uncharacterized protein</fullName>
    </submittedName>
</protein>
<dbReference type="EMBL" id="QNRE01000009">
    <property type="protein sequence ID" value="RBO88275.1"/>
    <property type="molecule type" value="Genomic_DNA"/>
</dbReference>
<gene>
    <name evidence="3" type="ORF">DFR74_10941</name>
</gene>
<reference evidence="3 4" key="1">
    <citation type="submission" date="2018-06" db="EMBL/GenBank/DDBJ databases">
        <title>Genomic Encyclopedia of Type Strains, Phase IV (KMG-IV): sequencing the most valuable type-strain genomes for metagenomic binning, comparative biology and taxonomic classification.</title>
        <authorList>
            <person name="Goeker M."/>
        </authorList>
    </citation>
    <scope>NUCLEOTIDE SEQUENCE [LARGE SCALE GENOMIC DNA]</scope>
    <source>
        <strain evidence="3 4">DSM 44599</strain>
    </source>
</reference>
<dbReference type="AlphaFoldDB" id="A0A366DEC1"/>
<feature type="transmembrane region" description="Helical" evidence="2">
    <location>
        <begin position="129"/>
        <end position="150"/>
    </location>
</feature>
<feature type="compositionally biased region" description="Low complexity" evidence="1">
    <location>
        <begin position="214"/>
        <end position="232"/>
    </location>
</feature>
<dbReference type="Proteomes" id="UP000252586">
    <property type="component" value="Unassembled WGS sequence"/>
</dbReference>
<accession>A0A366DEC1</accession>
<comment type="caution">
    <text evidence="3">The sequence shown here is derived from an EMBL/GenBank/DDBJ whole genome shotgun (WGS) entry which is preliminary data.</text>
</comment>
<feature type="compositionally biased region" description="Pro residues" evidence="1">
    <location>
        <begin position="196"/>
        <end position="213"/>
    </location>
</feature>
<evidence type="ECO:0000313" key="4">
    <source>
        <dbReference type="Proteomes" id="UP000252586"/>
    </source>
</evidence>
<feature type="transmembrane region" description="Helical" evidence="2">
    <location>
        <begin position="97"/>
        <end position="122"/>
    </location>
</feature>
<evidence type="ECO:0000313" key="3">
    <source>
        <dbReference type="EMBL" id="RBO88275.1"/>
    </source>
</evidence>
<name>A0A366DEC1_9NOCA</name>
<feature type="transmembrane region" description="Helical" evidence="2">
    <location>
        <begin position="156"/>
        <end position="176"/>
    </location>
</feature>
<feature type="region of interest" description="Disordered" evidence="1">
    <location>
        <begin position="192"/>
        <end position="238"/>
    </location>
</feature>
<sequence length="238" mass="24191">MSYPYGPQRGPMQGAYQAPYPANPGPYPNAGGYPPGYGYGAPGFGQPSGGTALAAGFLGVVVGLLCGFSATMALNAANEIEKLSNRLGQGSAQEHITGLQTIGGINIVVGLLWFLGALLLIGRKRAGRVILILLSCVGGVLNLVSAVISLGSEAPAAGVGSIIGLILALLILILAASGSTGRWLAAAPRRHYGPPYGQPTPPPYGQPTPPPYGQPAQPAYGQPAQPAPGYGQQPPPRY</sequence>
<evidence type="ECO:0000256" key="1">
    <source>
        <dbReference type="SAM" id="MobiDB-lite"/>
    </source>
</evidence>
<evidence type="ECO:0000256" key="2">
    <source>
        <dbReference type="SAM" id="Phobius"/>
    </source>
</evidence>
<proteinExistence type="predicted"/>
<dbReference type="RefSeq" id="WP_157115883.1">
    <property type="nucleotide sequence ID" value="NZ_QNRE01000009.1"/>
</dbReference>
<keyword evidence="2" id="KW-1133">Transmembrane helix</keyword>
<dbReference type="STRING" id="1210090.GCA_001613185_06187"/>
<feature type="transmembrane region" description="Helical" evidence="2">
    <location>
        <begin position="52"/>
        <end position="77"/>
    </location>
</feature>
<organism evidence="3 4">
    <name type="scientific">Nocardia puris</name>
    <dbReference type="NCBI Taxonomy" id="208602"/>
    <lineage>
        <taxon>Bacteria</taxon>
        <taxon>Bacillati</taxon>
        <taxon>Actinomycetota</taxon>
        <taxon>Actinomycetes</taxon>
        <taxon>Mycobacteriales</taxon>
        <taxon>Nocardiaceae</taxon>
        <taxon>Nocardia</taxon>
    </lineage>
</organism>